<keyword evidence="1" id="KW-1133">Transmembrane helix</keyword>
<keyword evidence="3" id="KW-1185">Reference proteome</keyword>
<gene>
    <name evidence="2" type="ORF">OB236_38265</name>
</gene>
<sequence>MEWNAIAQLIDPQLFLVLAACWIIGYALKQSAKVPNWTVIIFVTIFAVIFSLLILGPSPQSVLQGILIGAVAVYGYEVYKAVKQASKGDEKQ</sequence>
<reference evidence="2 3" key="1">
    <citation type="submission" date="2022-09" db="EMBL/GenBank/DDBJ databases">
        <authorList>
            <person name="Han X.L."/>
            <person name="Wang Q."/>
            <person name="Lu T."/>
        </authorList>
    </citation>
    <scope>NUCLEOTIDE SEQUENCE [LARGE SCALE GENOMIC DNA]</scope>
    <source>
        <strain evidence="2 3">WQ 127069</strain>
    </source>
</reference>
<dbReference type="InterPro" id="IPR032111">
    <property type="entry name" value="Clostridium_phage_holin"/>
</dbReference>
<keyword evidence="1" id="KW-0812">Transmembrane</keyword>
<proteinExistence type="predicted"/>
<dbReference type="RefSeq" id="WP_262688668.1">
    <property type="nucleotide sequence ID" value="NZ_JAOQIO010000124.1"/>
</dbReference>
<keyword evidence="1" id="KW-0472">Membrane</keyword>
<evidence type="ECO:0000256" key="1">
    <source>
        <dbReference type="SAM" id="Phobius"/>
    </source>
</evidence>
<feature type="transmembrane region" description="Helical" evidence="1">
    <location>
        <begin position="37"/>
        <end position="56"/>
    </location>
</feature>
<dbReference type="Proteomes" id="UP001652445">
    <property type="component" value="Unassembled WGS sequence"/>
</dbReference>
<feature type="transmembrane region" description="Helical" evidence="1">
    <location>
        <begin position="6"/>
        <end position="25"/>
    </location>
</feature>
<accession>A0ABT2UTI8</accession>
<protein>
    <submittedName>
        <fullName evidence="2">Phage holin family protein</fullName>
    </submittedName>
</protein>
<dbReference type="EMBL" id="JAOQIO010000124">
    <property type="protein sequence ID" value="MCU6797986.1"/>
    <property type="molecule type" value="Genomic_DNA"/>
</dbReference>
<organism evidence="2 3">
    <name type="scientific">Paenibacillus baimaensis</name>
    <dbReference type="NCBI Taxonomy" id="2982185"/>
    <lineage>
        <taxon>Bacteria</taxon>
        <taxon>Bacillati</taxon>
        <taxon>Bacillota</taxon>
        <taxon>Bacilli</taxon>
        <taxon>Bacillales</taxon>
        <taxon>Paenibacillaceae</taxon>
        <taxon>Paenibacillus</taxon>
    </lineage>
</organism>
<name>A0ABT2UTI8_9BACL</name>
<dbReference type="Pfam" id="PF16079">
    <property type="entry name" value="Phage_holin_5_2"/>
    <property type="match status" value="1"/>
</dbReference>
<comment type="caution">
    <text evidence="2">The sequence shown here is derived from an EMBL/GenBank/DDBJ whole genome shotgun (WGS) entry which is preliminary data.</text>
</comment>
<feature type="transmembrane region" description="Helical" evidence="1">
    <location>
        <begin position="62"/>
        <end position="79"/>
    </location>
</feature>
<evidence type="ECO:0000313" key="3">
    <source>
        <dbReference type="Proteomes" id="UP001652445"/>
    </source>
</evidence>
<evidence type="ECO:0000313" key="2">
    <source>
        <dbReference type="EMBL" id="MCU6797986.1"/>
    </source>
</evidence>